<evidence type="ECO:0000256" key="3">
    <source>
        <dbReference type="ARBA" id="ARBA00022837"/>
    </source>
</evidence>
<reference evidence="6" key="1">
    <citation type="submission" date="2020-06" db="EMBL/GenBank/DDBJ databases">
        <authorList>
            <person name="Li T."/>
            <person name="Hu X."/>
            <person name="Zhang T."/>
            <person name="Song X."/>
            <person name="Zhang H."/>
            <person name="Dai N."/>
            <person name="Sheng W."/>
            <person name="Hou X."/>
            <person name="Wei L."/>
        </authorList>
    </citation>
    <scope>NUCLEOTIDE SEQUENCE</scope>
    <source>
        <strain evidence="6">KEN8</strain>
        <tissue evidence="6">Leaf</tissue>
    </source>
</reference>
<dbReference type="CDD" id="cd00051">
    <property type="entry name" value="EFh"/>
    <property type="match status" value="1"/>
</dbReference>
<keyword evidence="3" id="KW-0106">Calcium</keyword>
<dbReference type="InterPro" id="IPR039647">
    <property type="entry name" value="EF_hand_pair_protein_CML-like"/>
</dbReference>
<dbReference type="InterPro" id="IPR018247">
    <property type="entry name" value="EF_Hand_1_Ca_BS"/>
</dbReference>
<dbReference type="FunFam" id="1.10.238.10:FF:000003">
    <property type="entry name" value="Calmodulin A"/>
    <property type="match status" value="1"/>
</dbReference>
<dbReference type="SUPFAM" id="SSF47473">
    <property type="entry name" value="EF-hand"/>
    <property type="match status" value="1"/>
</dbReference>
<evidence type="ECO:0000313" key="6">
    <source>
        <dbReference type="EMBL" id="KAL0357487.1"/>
    </source>
</evidence>
<evidence type="ECO:0000256" key="4">
    <source>
        <dbReference type="SAM" id="Phobius"/>
    </source>
</evidence>
<keyword evidence="4" id="KW-0472">Membrane</keyword>
<evidence type="ECO:0000259" key="5">
    <source>
        <dbReference type="PROSITE" id="PS50222"/>
    </source>
</evidence>
<dbReference type="Pfam" id="PF13499">
    <property type="entry name" value="EF-hand_7"/>
    <property type="match status" value="1"/>
</dbReference>
<dbReference type="Gene3D" id="1.10.238.10">
    <property type="entry name" value="EF-hand"/>
    <property type="match status" value="1"/>
</dbReference>
<dbReference type="PANTHER" id="PTHR10891">
    <property type="entry name" value="EF-HAND CALCIUM-BINDING DOMAIN CONTAINING PROTEIN"/>
    <property type="match status" value="1"/>
</dbReference>
<keyword evidence="2" id="KW-0677">Repeat</keyword>
<dbReference type="PROSITE" id="PS00018">
    <property type="entry name" value="EF_HAND_1"/>
    <property type="match status" value="2"/>
</dbReference>
<dbReference type="InterPro" id="IPR011992">
    <property type="entry name" value="EF-hand-dom_pair"/>
</dbReference>
<reference evidence="6" key="2">
    <citation type="journal article" date="2024" name="Plant">
        <title>Genomic evolution and insights into agronomic trait innovations of Sesamum species.</title>
        <authorList>
            <person name="Miao H."/>
            <person name="Wang L."/>
            <person name="Qu L."/>
            <person name="Liu H."/>
            <person name="Sun Y."/>
            <person name="Le M."/>
            <person name="Wang Q."/>
            <person name="Wei S."/>
            <person name="Zheng Y."/>
            <person name="Lin W."/>
            <person name="Duan Y."/>
            <person name="Cao H."/>
            <person name="Xiong S."/>
            <person name="Wang X."/>
            <person name="Wei L."/>
            <person name="Li C."/>
            <person name="Ma Q."/>
            <person name="Ju M."/>
            <person name="Zhao R."/>
            <person name="Li G."/>
            <person name="Mu C."/>
            <person name="Tian Q."/>
            <person name="Mei H."/>
            <person name="Zhang T."/>
            <person name="Gao T."/>
            <person name="Zhang H."/>
        </authorList>
    </citation>
    <scope>NUCLEOTIDE SEQUENCE</scope>
    <source>
        <strain evidence="6">KEN8</strain>
    </source>
</reference>
<dbReference type="EMBL" id="JACGWM010000008">
    <property type="protein sequence ID" value="KAL0357487.1"/>
    <property type="molecule type" value="Genomic_DNA"/>
</dbReference>
<keyword evidence="4" id="KW-0812">Transmembrane</keyword>
<name>A0AAW2PNN0_9LAMI</name>
<keyword evidence="4" id="KW-1133">Transmembrane helix</keyword>
<accession>A0AAW2PNN0</accession>
<feature type="domain" description="EF-hand" evidence="5">
    <location>
        <begin position="162"/>
        <end position="197"/>
    </location>
</feature>
<comment type="caution">
    <text evidence="6">The sequence shown here is derived from an EMBL/GenBank/DDBJ whole genome shotgun (WGS) entry which is preliminary data.</text>
</comment>
<feature type="domain" description="EF-hand" evidence="5">
    <location>
        <begin position="125"/>
        <end position="160"/>
    </location>
</feature>
<feature type="transmembrane region" description="Helical" evidence="4">
    <location>
        <begin position="20"/>
        <end position="39"/>
    </location>
</feature>
<dbReference type="PROSITE" id="PS50222">
    <property type="entry name" value="EF_HAND_2"/>
    <property type="match status" value="2"/>
</dbReference>
<evidence type="ECO:0000256" key="1">
    <source>
        <dbReference type="ARBA" id="ARBA00022723"/>
    </source>
</evidence>
<evidence type="ECO:0000256" key="2">
    <source>
        <dbReference type="ARBA" id="ARBA00022737"/>
    </source>
</evidence>
<organism evidence="6">
    <name type="scientific">Sesamum calycinum</name>
    <dbReference type="NCBI Taxonomy" id="2727403"/>
    <lineage>
        <taxon>Eukaryota</taxon>
        <taxon>Viridiplantae</taxon>
        <taxon>Streptophyta</taxon>
        <taxon>Embryophyta</taxon>
        <taxon>Tracheophyta</taxon>
        <taxon>Spermatophyta</taxon>
        <taxon>Magnoliopsida</taxon>
        <taxon>eudicotyledons</taxon>
        <taxon>Gunneridae</taxon>
        <taxon>Pentapetalae</taxon>
        <taxon>asterids</taxon>
        <taxon>lamiids</taxon>
        <taxon>Lamiales</taxon>
        <taxon>Pedaliaceae</taxon>
        <taxon>Sesamum</taxon>
    </lineage>
</organism>
<protein>
    <submittedName>
        <fullName evidence="6">Calcium-binding protein CML46</fullName>
    </submittedName>
</protein>
<dbReference type="GO" id="GO:0005509">
    <property type="term" value="F:calcium ion binding"/>
    <property type="evidence" value="ECO:0007669"/>
    <property type="project" value="InterPro"/>
</dbReference>
<dbReference type="InterPro" id="IPR002048">
    <property type="entry name" value="EF_hand_dom"/>
</dbReference>
<sequence>MSAAAGLISIVNKAANLGSFISFILWCIICSWIITFQDFHTCFRRVVRLFSYLLLDSWKRSHHRSRNVSTPERVCCARDDVSVDDVEVVMEKLGLLRGQRAEGEITMLAECSFESVVNVFDGVEPSLDEVREAFGVFDENCDGYIDGGELKRVMCCIGLTGFSEEECRRMIMVFDDNCDGKIDFGEFVKLMEDCFCCCLIMHPSILTLLYYV</sequence>
<dbReference type="AlphaFoldDB" id="A0AAW2PNN0"/>
<keyword evidence="1" id="KW-0479">Metal-binding</keyword>
<dbReference type="SMART" id="SM00054">
    <property type="entry name" value="EFh"/>
    <property type="match status" value="2"/>
</dbReference>
<gene>
    <name evidence="6" type="ORF">Scaly_1434400</name>
</gene>
<proteinExistence type="predicted"/>